<dbReference type="Proteomes" id="UP000186594">
    <property type="component" value="Unassembled WGS sequence"/>
</dbReference>
<evidence type="ECO:0000256" key="1">
    <source>
        <dbReference type="SAM" id="MobiDB-lite"/>
    </source>
</evidence>
<name>A0A1U7LPY6_NEOID</name>
<keyword evidence="3" id="KW-1185">Reference proteome</keyword>
<feature type="non-terminal residue" evidence="2">
    <location>
        <position position="1"/>
    </location>
</feature>
<feature type="region of interest" description="Disordered" evidence="1">
    <location>
        <begin position="347"/>
        <end position="432"/>
    </location>
</feature>
<organism evidence="2 3">
    <name type="scientific">Neolecta irregularis (strain DAH-3)</name>
    <dbReference type="NCBI Taxonomy" id="1198029"/>
    <lineage>
        <taxon>Eukaryota</taxon>
        <taxon>Fungi</taxon>
        <taxon>Dikarya</taxon>
        <taxon>Ascomycota</taxon>
        <taxon>Taphrinomycotina</taxon>
        <taxon>Neolectales</taxon>
        <taxon>Neolectaceae</taxon>
        <taxon>Neolecta</taxon>
    </lineage>
</organism>
<evidence type="ECO:0000313" key="2">
    <source>
        <dbReference type="EMBL" id="OLL24688.1"/>
    </source>
</evidence>
<dbReference type="PANTHER" id="PTHR10378">
    <property type="entry name" value="LIM DOMAIN-BINDING PROTEIN"/>
    <property type="match status" value="1"/>
</dbReference>
<feature type="region of interest" description="Disordered" evidence="1">
    <location>
        <begin position="264"/>
        <end position="286"/>
    </location>
</feature>
<protein>
    <submittedName>
        <fullName evidence="2">Adhesion defective protein 1</fullName>
    </submittedName>
</protein>
<dbReference type="Pfam" id="PF01803">
    <property type="entry name" value="LIM_bind"/>
    <property type="match status" value="1"/>
</dbReference>
<dbReference type="EMBL" id="LXFE01000678">
    <property type="protein sequence ID" value="OLL24688.1"/>
    <property type="molecule type" value="Genomic_DNA"/>
</dbReference>
<feature type="compositionally biased region" description="Low complexity" evidence="1">
    <location>
        <begin position="266"/>
        <end position="277"/>
    </location>
</feature>
<dbReference type="AlphaFoldDB" id="A0A1U7LPY6"/>
<proteinExistence type="predicted"/>
<dbReference type="STRING" id="1198029.A0A1U7LPY6"/>
<dbReference type="OMA" id="INIRYCI"/>
<dbReference type="OrthoDB" id="774557at2759"/>
<comment type="caution">
    <text evidence="2">The sequence shown here is derived from an EMBL/GenBank/DDBJ whole genome shotgun (WGS) entry which is preliminary data.</text>
</comment>
<gene>
    <name evidence="2" type="ORF">NEOLI_001911</name>
</gene>
<accession>A0A1U7LPY6</accession>
<dbReference type="InterPro" id="IPR029005">
    <property type="entry name" value="LIM-bd/SEUSS"/>
</dbReference>
<feature type="compositionally biased region" description="Polar residues" evidence="1">
    <location>
        <begin position="368"/>
        <end position="389"/>
    </location>
</feature>
<sequence>EQYNRSSSSATKTNRRSPYLDSRINIRYCIFHIMTAPPGSGPHNSAMMQQFSQNLHPAMIQAQMQARQHQQMLARSQVQNIAPGFSQASLSNQMAMNPSAPATQLRPAVNSGVLRLHQFGEALSGCREHRHNIAYWKKVIGDYFMDNAVMRYTSYHSTTKDQRLFEIPSGILPRYFLMNHESGIRQMQLLLDGPRDFMLPTGMLLVECPRASIIYWFENGIQVTVAGHLRVFYLPGVMRIDTFDFLTQSHFELIPRNILCKPSPVPTSVESSPTPSTNTRRHSQVSEEIRIPESLVNDFGITPKAMRCLEIVESLSYMRELMSFSASQDAAPTTSLRNFASSLQMSMHGLGQNGSSPSAPSPSPHLQHLNTSITLNGPGPSQNGSSIQISPKDCKSTSPNGVKRRRESVMTEKDDNAVEAEKSTRSGKKAKT</sequence>
<reference evidence="2 3" key="1">
    <citation type="submission" date="2016-04" db="EMBL/GenBank/DDBJ databases">
        <title>Evolutionary innovation and constraint leading to complex multicellularity in the Ascomycota.</title>
        <authorList>
            <person name="Cisse O."/>
            <person name="Nguyen A."/>
            <person name="Hewitt D.A."/>
            <person name="Jedd G."/>
            <person name="Stajich J.E."/>
        </authorList>
    </citation>
    <scope>NUCLEOTIDE SEQUENCE [LARGE SCALE GENOMIC DNA]</scope>
    <source>
        <strain evidence="2 3">DAH-3</strain>
    </source>
</reference>
<evidence type="ECO:0000313" key="3">
    <source>
        <dbReference type="Proteomes" id="UP000186594"/>
    </source>
</evidence>
<feature type="compositionally biased region" description="Basic and acidic residues" evidence="1">
    <location>
        <begin position="407"/>
        <end position="424"/>
    </location>
</feature>